<reference evidence="1" key="2">
    <citation type="submission" date="2012-05" db="EMBL/GenBank/DDBJ databases">
        <title>The Genome Annotation of Fusarium oxysporum PHW808.</title>
        <authorList>
            <consortium name="The Broad Institute Genomics Platform"/>
            <person name="Ma L.-J."/>
            <person name="Corby-Kistler H."/>
            <person name="Broz K."/>
            <person name="Gale L.R."/>
            <person name="Jonkers W."/>
            <person name="O'Donnell K."/>
            <person name="Ploetz R."/>
            <person name="Steinberg C."/>
            <person name="Schwartz D.C."/>
            <person name="VanEtten H."/>
            <person name="Zhou S."/>
            <person name="Young S.K."/>
            <person name="Zeng Q."/>
            <person name="Gargeya S."/>
            <person name="Fitzgerald M."/>
            <person name="Abouelleil A."/>
            <person name="Alvarado L."/>
            <person name="Chapman S.B."/>
            <person name="Gainer-Dewar J."/>
            <person name="Goldberg J."/>
            <person name="Griggs A."/>
            <person name="Gujja S."/>
            <person name="Hansen M."/>
            <person name="Howarth C."/>
            <person name="Imamovic A."/>
            <person name="Ireland A."/>
            <person name="Larimer J."/>
            <person name="McCowan C."/>
            <person name="Murphy C."/>
            <person name="Pearson M."/>
            <person name="Poon T.W."/>
            <person name="Priest M."/>
            <person name="Roberts A."/>
            <person name="Saif S."/>
            <person name="Shea T."/>
            <person name="Sykes S."/>
            <person name="Wortman J."/>
            <person name="Nusbaum C."/>
            <person name="Birren B."/>
        </authorList>
    </citation>
    <scope>NUCLEOTIDE SEQUENCE</scope>
    <source>
        <strain evidence="1">54008</strain>
    </source>
</reference>
<sequence length="74" mass="8773">MIDMLWHPPPLDVLPVDGNDPEYANYTRWGYTIYRAHYGPASDKQWEILLDSLHRQTKLAMGSYVDEYWTEEVL</sequence>
<reference evidence="1" key="1">
    <citation type="submission" date="2011-11" db="EMBL/GenBank/DDBJ databases">
        <title>The Genome Sequence of Fusarium oxysporum PHW808.</title>
        <authorList>
            <consortium name="The Broad Institute Genome Sequencing Platform"/>
            <person name="Ma L.-J."/>
            <person name="Gale L.R."/>
            <person name="Schwartz D.C."/>
            <person name="Zhou S."/>
            <person name="Corby-Kistler H."/>
            <person name="Young S.K."/>
            <person name="Zeng Q."/>
            <person name="Gargeya S."/>
            <person name="Fitzgerald M."/>
            <person name="Haas B."/>
            <person name="Abouelleil A."/>
            <person name="Alvarado L."/>
            <person name="Arachchi H.M."/>
            <person name="Berlin A."/>
            <person name="Brown A."/>
            <person name="Chapman S.B."/>
            <person name="Chen Z."/>
            <person name="Dunbar C."/>
            <person name="Freedman E."/>
            <person name="Gearin G."/>
            <person name="Goldberg J."/>
            <person name="Griggs A."/>
            <person name="Gujja S."/>
            <person name="Heiman D."/>
            <person name="Howarth C."/>
            <person name="Larson L."/>
            <person name="Lui A."/>
            <person name="MacDonald P.J.P."/>
            <person name="Montmayeur A."/>
            <person name="Murphy C."/>
            <person name="Neiman D."/>
            <person name="Pearson M."/>
            <person name="Priest M."/>
            <person name="Roberts A."/>
            <person name="Saif S."/>
            <person name="Shea T."/>
            <person name="Shenoy N."/>
            <person name="Sisk P."/>
            <person name="Stolte C."/>
            <person name="Sykes S."/>
            <person name="Wortman J."/>
            <person name="Nusbaum C."/>
            <person name="Birren B."/>
        </authorList>
    </citation>
    <scope>NUCLEOTIDE SEQUENCE [LARGE SCALE GENOMIC DNA]</scope>
    <source>
        <strain evidence="1">54008</strain>
    </source>
</reference>
<name>X0HBG5_FUSOX</name>
<protein>
    <submittedName>
        <fullName evidence="1">Uncharacterized protein</fullName>
    </submittedName>
</protein>
<organism evidence="1">
    <name type="scientific">Fusarium oxysporum f. sp. conglutinans race 2 54008</name>
    <dbReference type="NCBI Taxonomy" id="1089457"/>
    <lineage>
        <taxon>Eukaryota</taxon>
        <taxon>Fungi</taxon>
        <taxon>Dikarya</taxon>
        <taxon>Ascomycota</taxon>
        <taxon>Pezizomycotina</taxon>
        <taxon>Sordariomycetes</taxon>
        <taxon>Hypocreomycetidae</taxon>
        <taxon>Hypocreales</taxon>
        <taxon>Nectriaceae</taxon>
        <taxon>Fusarium</taxon>
        <taxon>Fusarium oxysporum species complex</taxon>
    </lineage>
</organism>
<gene>
    <name evidence="1" type="ORF">FOPG_14766</name>
</gene>
<dbReference type="HOGENOM" id="CLU_2687930_0_0_1"/>
<dbReference type="AlphaFoldDB" id="X0HBG5"/>
<proteinExistence type="predicted"/>
<dbReference type="EMBL" id="JH658920">
    <property type="protein sequence ID" value="EXL69271.1"/>
    <property type="molecule type" value="Genomic_DNA"/>
</dbReference>
<dbReference type="Proteomes" id="UP000030676">
    <property type="component" value="Unassembled WGS sequence"/>
</dbReference>
<accession>X0HBG5</accession>
<evidence type="ECO:0000313" key="1">
    <source>
        <dbReference type="EMBL" id="EXL69271.1"/>
    </source>
</evidence>